<feature type="domain" description="CxC2-like cysteine cluster KDZ transposase-associated" evidence="1">
    <location>
        <begin position="2"/>
        <end position="75"/>
    </location>
</feature>
<comment type="caution">
    <text evidence="2">The sequence shown here is derived from an EMBL/GenBank/DDBJ whole genome shotgun (WGS) entry which is preliminary data.</text>
</comment>
<evidence type="ECO:0000313" key="2">
    <source>
        <dbReference type="EMBL" id="KAF9489676.1"/>
    </source>
</evidence>
<dbReference type="InterPro" id="IPR041457">
    <property type="entry name" value="CxC2_KDZ-assoc"/>
</dbReference>
<reference evidence="2" key="1">
    <citation type="submission" date="2020-11" db="EMBL/GenBank/DDBJ databases">
        <authorList>
            <consortium name="DOE Joint Genome Institute"/>
            <person name="Ahrendt S."/>
            <person name="Riley R."/>
            <person name="Andreopoulos W."/>
            <person name="Labutti K."/>
            <person name="Pangilinan J."/>
            <person name="Ruiz-Duenas F.J."/>
            <person name="Barrasa J.M."/>
            <person name="Sanchez-Garcia M."/>
            <person name="Camarero S."/>
            <person name="Miyauchi S."/>
            <person name="Serrano A."/>
            <person name="Linde D."/>
            <person name="Babiker R."/>
            <person name="Drula E."/>
            <person name="Ayuso-Fernandez I."/>
            <person name="Pacheco R."/>
            <person name="Padilla G."/>
            <person name="Ferreira P."/>
            <person name="Barriuso J."/>
            <person name="Kellner H."/>
            <person name="Castanera R."/>
            <person name="Alfaro M."/>
            <person name="Ramirez L."/>
            <person name="Pisabarro A.G."/>
            <person name="Kuo A."/>
            <person name="Tritt A."/>
            <person name="Lipzen A."/>
            <person name="He G."/>
            <person name="Yan M."/>
            <person name="Ng V."/>
            <person name="Cullen D."/>
            <person name="Martin F."/>
            <person name="Rosso M.-N."/>
            <person name="Henrissat B."/>
            <person name="Hibbett D."/>
            <person name="Martinez A.T."/>
            <person name="Grigoriev I.V."/>
        </authorList>
    </citation>
    <scope>NUCLEOTIDE SEQUENCE</scope>
    <source>
        <strain evidence="2">ATCC 90797</strain>
    </source>
</reference>
<dbReference type="AlphaFoldDB" id="A0A9P5ZPU1"/>
<evidence type="ECO:0000313" key="3">
    <source>
        <dbReference type="Proteomes" id="UP000807025"/>
    </source>
</evidence>
<evidence type="ECO:0000259" key="1">
    <source>
        <dbReference type="Pfam" id="PF18803"/>
    </source>
</evidence>
<keyword evidence="3" id="KW-1185">Reference proteome</keyword>
<sequence>FVHMNGLHSLPYIQCGCGGPQERIAGAIWMRLMPASFTIFKTMFTFDVLEDYRLANLECKTLAYQYYQLLRRKTEPLAPQVVVERY</sequence>
<dbReference type="OrthoDB" id="3143151at2759"/>
<organism evidence="2 3">
    <name type="scientific">Pleurotus eryngii</name>
    <name type="common">Boletus of the steppes</name>
    <dbReference type="NCBI Taxonomy" id="5323"/>
    <lineage>
        <taxon>Eukaryota</taxon>
        <taxon>Fungi</taxon>
        <taxon>Dikarya</taxon>
        <taxon>Basidiomycota</taxon>
        <taxon>Agaricomycotina</taxon>
        <taxon>Agaricomycetes</taxon>
        <taxon>Agaricomycetidae</taxon>
        <taxon>Agaricales</taxon>
        <taxon>Pleurotineae</taxon>
        <taxon>Pleurotaceae</taxon>
        <taxon>Pleurotus</taxon>
    </lineage>
</organism>
<protein>
    <recommendedName>
        <fullName evidence="1">CxC2-like cysteine cluster KDZ transposase-associated domain-containing protein</fullName>
    </recommendedName>
</protein>
<gene>
    <name evidence="2" type="ORF">BDN71DRAFT_1358715</name>
</gene>
<name>A0A9P5ZPU1_PLEER</name>
<proteinExistence type="predicted"/>
<dbReference type="Pfam" id="PF18803">
    <property type="entry name" value="CxC2"/>
    <property type="match status" value="1"/>
</dbReference>
<feature type="non-terminal residue" evidence="2">
    <location>
        <position position="1"/>
    </location>
</feature>
<feature type="non-terminal residue" evidence="2">
    <location>
        <position position="86"/>
    </location>
</feature>
<accession>A0A9P5ZPU1</accession>
<dbReference type="Proteomes" id="UP000807025">
    <property type="component" value="Unassembled WGS sequence"/>
</dbReference>
<dbReference type="EMBL" id="MU154663">
    <property type="protein sequence ID" value="KAF9489676.1"/>
    <property type="molecule type" value="Genomic_DNA"/>
</dbReference>